<dbReference type="EMBL" id="PIPL01000001">
    <property type="protein sequence ID" value="RUO26554.1"/>
    <property type="molecule type" value="Genomic_DNA"/>
</dbReference>
<dbReference type="AlphaFoldDB" id="A0A432W8V7"/>
<dbReference type="OrthoDB" id="5770315at2"/>
<name>A0A432W8V7_9GAMM</name>
<proteinExistence type="predicted"/>
<comment type="caution">
    <text evidence="1">The sequence shown here is derived from an EMBL/GenBank/DDBJ whole genome shotgun (WGS) entry which is preliminary data.</text>
</comment>
<sequence>MMNVDKAKKRISKRVKRGFKGYPQVSLDYFGDTTEVATEVVITFLSEEGAEPQTQSFSSEKDAREDEAIQSVLLKIIERAEANTVIENPVVHKFPQE</sequence>
<protein>
    <submittedName>
        <fullName evidence="1">Uncharacterized protein</fullName>
    </submittedName>
</protein>
<accession>A0A432W8V7</accession>
<evidence type="ECO:0000313" key="1">
    <source>
        <dbReference type="EMBL" id="RUO26554.1"/>
    </source>
</evidence>
<keyword evidence="2" id="KW-1185">Reference proteome</keyword>
<organism evidence="1 2">
    <name type="scientific">Aliidiomarina minuta</name>
    <dbReference type="NCBI Taxonomy" id="880057"/>
    <lineage>
        <taxon>Bacteria</taxon>
        <taxon>Pseudomonadati</taxon>
        <taxon>Pseudomonadota</taxon>
        <taxon>Gammaproteobacteria</taxon>
        <taxon>Alteromonadales</taxon>
        <taxon>Idiomarinaceae</taxon>
        <taxon>Aliidiomarina</taxon>
    </lineage>
</organism>
<dbReference type="Proteomes" id="UP000288293">
    <property type="component" value="Unassembled WGS sequence"/>
</dbReference>
<gene>
    <name evidence="1" type="ORF">CWE09_07550</name>
</gene>
<evidence type="ECO:0000313" key="2">
    <source>
        <dbReference type="Proteomes" id="UP000288293"/>
    </source>
</evidence>
<reference evidence="1 2" key="1">
    <citation type="journal article" date="2011" name="Front. Microbiol.">
        <title>Genomic signatures of strain selection and enhancement in Bacillus atrophaeus var. globigii, a historical biowarfare simulant.</title>
        <authorList>
            <person name="Gibbons H.S."/>
            <person name="Broomall S.M."/>
            <person name="McNew L.A."/>
            <person name="Daligault H."/>
            <person name="Chapman C."/>
            <person name="Bruce D."/>
            <person name="Karavis M."/>
            <person name="Krepps M."/>
            <person name="McGregor P.A."/>
            <person name="Hong C."/>
            <person name="Park K.H."/>
            <person name="Akmal A."/>
            <person name="Feldman A."/>
            <person name="Lin J.S."/>
            <person name="Chang W.E."/>
            <person name="Higgs B.W."/>
            <person name="Demirev P."/>
            <person name="Lindquist J."/>
            <person name="Liem A."/>
            <person name="Fochler E."/>
            <person name="Read T.D."/>
            <person name="Tapia R."/>
            <person name="Johnson S."/>
            <person name="Bishop-Lilly K.A."/>
            <person name="Detter C."/>
            <person name="Han C."/>
            <person name="Sozhamannan S."/>
            <person name="Rosenzweig C.N."/>
            <person name="Skowronski E.W."/>
        </authorList>
    </citation>
    <scope>NUCLEOTIDE SEQUENCE [LARGE SCALE GENOMIC DNA]</scope>
    <source>
        <strain evidence="1 2">MLST1</strain>
    </source>
</reference>